<evidence type="ECO:0000256" key="4">
    <source>
        <dbReference type="ARBA" id="ARBA00022490"/>
    </source>
</evidence>
<dbReference type="GO" id="GO:0005829">
    <property type="term" value="C:cytosol"/>
    <property type="evidence" value="ECO:0007669"/>
    <property type="project" value="TreeGrafter"/>
</dbReference>
<evidence type="ECO:0000256" key="1">
    <source>
        <dbReference type="ARBA" id="ARBA00004680"/>
    </source>
</evidence>
<dbReference type="EMBL" id="DWYR01000013">
    <property type="protein sequence ID" value="HJA98937.1"/>
    <property type="molecule type" value="Genomic_DNA"/>
</dbReference>
<dbReference type="GO" id="GO:0046166">
    <property type="term" value="P:glyceraldehyde-3-phosphate biosynthetic process"/>
    <property type="evidence" value="ECO:0007669"/>
    <property type="project" value="TreeGrafter"/>
</dbReference>
<evidence type="ECO:0000313" key="10">
    <source>
        <dbReference type="Proteomes" id="UP000824259"/>
    </source>
</evidence>
<reference evidence="9" key="1">
    <citation type="journal article" date="2021" name="PeerJ">
        <title>Extensive microbial diversity within the chicken gut microbiome revealed by metagenomics and culture.</title>
        <authorList>
            <person name="Gilroy R."/>
            <person name="Ravi A."/>
            <person name="Getino M."/>
            <person name="Pursley I."/>
            <person name="Horton D.L."/>
            <person name="Alikhan N.F."/>
            <person name="Baker D."/>
            <person name="Gharbi K."/>
            <person name="Hall N."/>
            <person name="Watson M."/>
            <person name="Adriaenssens E.M."/>
            <person name="Foster-Nyarko E."/>
            <person name="Jarju S."/>
            <person name="Secka A."/>
            <person name="Antonio M."/>
            <person name="Oren A."/>
            <person name="Chaudhuri R.R."/>
            <person name="La Ragione R."/>
            <person name="Hildebrand F."/>
            <person name="Pallen M.J."/>
        </authorList>
    </citation>
    <scope>NUCLEOTIDE SEQUENCE</scope>
    <source>
        <strain evidence="9">CHK169-11906</strain>
    </source>
</reference>
<evidence type="ECO:0000256" key="2">
    <source>
        <dbReference type="ARBA" id="ARBA00007422"/>
    </source>
</evidence>
<feature type="binding site" evidence="7">
    <location>
        <begin position="9"/>
        <end position="11"/>
    </location>
    <ligand>
        <name>substrate</name>
    </ligand>
</feature>
<dbReference type="GO" id="GO:0004807">
    <property type="term" value="F:triose-phosphate isomerase activity"/>
    <property type="evidence" value="ECO:0007669"/>
    <property type="project" value="UniProtKB-UniRule"/>
</dbReference>
<gene>
    <name evidence="7 9" type="primary">tpiA</name>
    <name evidence="9" type="ORF">H9779_04995</name>
</gene>
<dbReference type="GO" id="GO:0006094">
    <property type="term" value="P:gluconeogenesis"/>
    <property type="evidence" value="ECO:0007669"/>
    <property type="project" value="UniProtKB-UniRule"/>
</dbReference>
<dbReference type="PANTHER" id="PTHR21139">
    <property type="entry name" value="TRIOSEPHOSPHATE ISOMERASE"/>
    <property type="match status" value="1"/>
</dbReference>
<proteinExistence type="inferred from homology"/>
<evidence type="ECO:0000313" key="9">
    <source>
        <dbReference type="EMBL" id="HJA98937.1"/>
    </source>
</evidence>
<dbReference type="GO" id="GO:0019563">
    <property type="term" value="P:glycerol catabolic process"/>
    <property type="evidence" value="ECO:0007669"/>
    <property type="project" value="TreeGrafter"/>
</dbReference>
<evidence type="ECO:0000256" key="3">
    <source>
        <dbReference type="ARBA" id="ARBA00022432"/>
    </source>
</evidence>
<comment type="pathway">
    <text evidence="1 7 8">Carbohydrate degradation; glycolysis; D-glyceraldehyde 3-phosphate from glycerone phosphate: step 1/1.</text>
</comment>
<evidence type="ECO:0000256" key="5">
    <source>
        <dbReference type="ARBA" id="ARBA00023152"/>
    </source>
</evidence>
<sequence length="253" mass="27268">MRTKIVAGNWKMNTLPAEGVELARQIAADRNSVNPDVKLIVCPPFTHLCGVIEALKGTDIEVGAQNCAAEAAGAYTGEVSAAMLAALGCRYVILGHSERRQYYGETSESLRPKMAQAFANNLRPIFCVGENLAEREAGKHLEVVKRQIEEVIFTLTPEEFSKVVIAYEPVWAIGTGKTATADQAQEIHAHIRTILREKFGEVANETTILYGGSCKPANAPELFAKEDVDGGLIGGAALKAPDFLGIVEGFPKK</sequence>
<comment type="catalytic activity">
    <reaction evidence="7 8">
        <text>D-glyceraldehyde 3-phosphate = dihydroxyacetone phosphate</text>
        <dbReference type="Rhea" id="RHEA:18585"/>
        <dbReference type="ChEBI" id="CHEBI:57642"/>
        <dbReference type="ChEBI" id="CHEBI:59776"/>
        <dbReference type="EC" id="5.3.1.1"/>
    </reaction>
</comment>
<dbReference type="InterPro" id="IPR000652">
    <property type="entry name" value="Triosephosphate_isomerase"/>
</dbReference>
<name>A0A9D2L456_9BACT</name>
<dbReference type="HAMAP" id="MF_00147_B">
    <property type="entry name" value="TIM_B"/>
    <property type="match status" value="1"/>
</dbReference>
<evidence type="ECO:0000256" key="8">
    <source>
        <dbReference type="RuleBase" id="RU363013"/>
    </source>
</evidence>
<keyword evidence="5 7" id="KW-0324">Glycolysis</keyword>
<dbReference type="SUPFAM" id="SSF51351">
    <property type="entry name" value="Triosephosphate isomerase (TIM)"/>
    <property type="match status" value="1"/>
</dbReference>
<comment type="function">
    <text evidence="7">Involved in the gluconeogenesis. Catalyzes stereospecifically the conversion of dihydroxyacetone phosphate (DHAP) to D-glyceraldehyde-3-phosphate (G3P).</text>
</comment>
<feature type="active site" description="Electrophile" evidence="7">
    <location>
        <position position="96"/>
    </location>
</feature>
<dbReference type="InterPro" id="IPR022896">
    <property type="entry name" value="TrioseP_Isoase_bac/euk"/>
</dbReference>
<dbReference type="PROSITE" id="PS51440">
    <property type="entry name" value="TIM_2"/>
    <property type="match status" value="1"/>
</dbReference>
<feature type="binding site" evidence="7">
    <location>
        <position position="213"/>
    </location>
    <ligand>
        <name>substrate</name>
    </ligand>
</feature>
<feature type="binding site" evidence="7">
    <location>
        <position position="174"/>
    </location>
    <ligand>
        <name>substrate</name>
    </ligand>
</feature>
<organism evidence="9 10">
    <name type="scientific">Candidatus Alistipes avicola</name>
    <dbReference type="NCBI Taxonomy" id="2838432"/>
    <lineage>
        <taxon>Bacteria</taxon>
        <taxon>Pseudomonadati</taxon>
        <taxon>Bacteroidota</taxon>
        <taxon>Bacteroidia</taxon>
        <taxon>Bacteroidales</taxon>
        <taxon>Rikenellaceae</taxon>
        <taxon>Alistipes</taxon>
    </lineage>
</organism>
<dbReference type="InterPro" id="IPR013785">
    <property type="entry name" value="Aldolase_TIM"/>
</dbReference>
<dbReference type="CDD" id="cd00311">
    <property type="entry name" value="TIM"/>
    <property type="match status" value="1"/>
</dbReference>
<feature type="active site" description="Proton acceptor" evidence="7">
    <location>
        <position position="168"/>
    </location>
</feature>
<keyword evidence="4 7" id="KW-0963">Cytoplasm</keyword>
<dbReference type="NCBIfam" id="TIGR00419">
    <property type="entry name" value="tim"/>
    <property type="match status" value="1"/>
</dbReference>
<dbReference type="InterPro" id="IPR035990">
    <property type="entry name" value="TIM_sf"/>
</dbReference>
<dbReference type="FunFam" id="3.20.20.70:FF:000016">
    <property type="entry name" value="Triosephosphate isomerase"/>
    <property type="match status" value="1"/>
</dbReference>
<evidence type="ECO:0000256" key="6">
    <source>
        <dbReference type="ARBA" id="ARBA00023235"/>
    </source>
</evidence>
<reference evidence="9" key="2">
    <citation type="submission" date="2021-04" db="EMBL/GenBank/DDBJ databases">
        <authorList>
            <person name="Gilroy R."/>
        </authorList>
    </citation>
    <scope>NUCLEOTIDE SEQUENCE</scope>
    <source>
        <strain evidence="9">CHK169-11906</strain>
    </source>
</reference>
<dbReference type="Pfam" id="PF00121">
    <property type="entry name" value="TIM"/>
    <property type="match status" value="1"/>
</dbReference>
<feature type="binding site" evidence="7">
    <location>
        <begin position="234"/>
        <end position="235"/>
    </location>
    <ligand>
        <name>substrate</name>
    </ligand>
</feature>
<protein>
    <recommendedName>
        <fullName evidence="7 8">Triosephosphate isomerase</fullName>
        <shortName evidence="7">TIM</shortName>
        <shortName evidence="7">TPI</shortName>
        <ecNumber evidence="7 8">5.3.1.1</ecNumber>
    </recommendedName>
    <alternativeName>
        <fullName evidence="7">Triose-phosphate isomerase</fullName>
    </alternativeName>
</protein>
<dbReference type="PROSITE" id="PS00171">
    <property type="entry name" value="TIM_1"/>
    <property type="match status" value="1"/>
</dbReference>
<comment type="subcellular location">
    <subcellularLocation>
        <location evidence="7 8">Cytoplasm</location>
    </subcellularLocation>
</comment>
<keyword evidence="6 7" id="KW-0413">Isomerase</keyword>
<comment type="similarity">
    <text evidence="2 7 8">Belongs to the triosephosphate isomerase family.</text>
</comment>
<dbReference type="GO" id="GO:0006096">
    <property type="term" value="P:glycolytic process"/>
    <property type="evidence" value="ECO:0007669"/>
    <property type="project" value="UniProtKB-UniRule"/>
</dbReference>
<dbReference type="AlphaFoldDB" id="A0A9D2L456"/>
<keyword evidence="3 7" id="KW-0312">Gluconeogenesis</keyword>
<evidence type="ECO:0000256" key="7">
    <source>
        <dbReference type="HAMAP-Rule" id="MF_00147"/>
    </source>
</evidence>
<accession>A0A9D2L456</accession>
<dbReference type="Gene3D" id="3.20.20.70">
    <property type="entry name" value="Aldolase class I"/>
    <property type="match status" value="1"/>
</dbReference>
<dbReference type="PANTHER" id="PTHR21139:SF42">
    <property type="entry name" value="TRIOSEPHOSPHATE ISOMERASE"/>
    <property type="match status" value="1"/>
</dbReference>
<dbReference type="Proteomes" id="UP000824259">
    <property type="component" value="Unassembled WGS sequence"/>
</dbReference>
<dbReference type="EC" id="5.3.1.1" evidence="7 8"/>
<comment type="subunit">
    <text evidence="7 8">Homodimer.</text>
</comment>
<comment type="pathway">
    <text evidence="7 8">Carbohydrate biosynthesis; gluconeogenesis.</text>
</comment>
<dbReference type="InterPro" id="IPR020861">
    <property type="entry name" value="Triosephosphate_isomerase_AS"/>
</dbReference>
<comment type="caution">
    <text evidence="9">The sequence shown here is derived from an EMBL/GenBank/DDBJ whole genome shotgun (WGS) entry which is preliminary data.</text>
</comment>